<dbReference type="GO" id="GO:0005829">
    <property type="term" value="C:cytosol"/>
    <property type="evidence" value="ECO:0007669"/>
    <property type="project" value="TreeGrafter"/>
</dbReference>
<dbReference type="CDD" id="cd00347">
    <property type="entry name" value="Flavin_utilizing_monoxygenases"/>
    <property type="match status" value="1"/>
</dbReference>
<evidence type="ECO:0000313" key="3">
    <source>
        <dbReference type="Proteomes" id="UP000612585"/>
    </source>
</evidence>
<dbReference type="InterPro" id="IPR050766">
    <property type="entry name" value="Bact_Lucif_Oxidored"/>
</dbReference>
<gene>
    <name evidence="2" type="ORF">Vau01_060920</name>
</gene>
<feature type="domain" description="Luciferase-like" evidence="1">
    <location>
        <begin position="194"/>
        <end position="353"/>
    </location>
</feature>
<dbReference type="GO" id="GO:0004497">
    <property type="term" value="F:monooxygenase activity"/>
    <property type="evidence" value="ECO:0007669"/>
    <property type="project" value="UniProtKB-KW"/>
</dbReference>
<evidence type="ECO:0000259" key="1">
    <source>
        <dbReference type="Pfam" id="PF00296"/>
    </source>
</evidence>
<dbReference type="GO" id="GO:0016705">
    <property type="term" value="F:oxidoreductase activity, acting on paired donors, with incorporation or reduction of molecular oxygen"/>
    <property type="evidence" value="ECO:0007669"/>
    <property type="project" value="InterPro"/>
</dbReference>
<name>A0A8J3Z6Z7_9ACTN</name>
<dbReference type="InterPro" id="IPR011251">
    <property type="entry name" value="Luciferase-like_dom"/>
</dbReference>
<feature type="domain" description="Luciferase-like" evidence="1">
    <location>
        <begin position="25"/>
        <end position="127"/>
    </location>
</feature>
<dbReference type="Pfam" id="PF00296">
    <property type="entry name" value="Bac_luciferase"/>
    <property type="match status" value="2"/>
</dbReference>
<sequence length="385" mass="40620">MTTPLSILDLAPVKSVAGLSPKEATGNTAAKAIRETIDLAVRAEAAGYHRYWLAEHHFTPGVASSSPAVLIALVAAATQRIRVGSGAVQLGHQTAIAVVEQFGTIDALHPGRIDLGLGRSGQRRAEAVKELNTAAPPKEEAFRTDNGLLIPAPFSFSKLLASPKFALYASLLQQPGAESPDFADQVDDIIALLAGTYVSADGLDAHAVPGEGADLDLWILGSSGGQSAQVAGERGLPFAANYHVAPSAVLEAVEAYRAAFKPSARLDKPHVLVSADVVVAATDSTAAELAAPYGLWVRSIRTGHGAIPFPSAVEAAAHEWTDDDRQLVADRVDTQFVGTPDRVADQLRVLRDATDADELLVTTITHDHTDRVRSFDLLAEEWVTS</sequence>
<reference evidence="2" key="1">
    <citation type="submission" date="2021-01" db="EMBL/GenBank/DDBJ databases">
        <title>Whole genome shotgun sequence of Virgisporangium aurantiacum NBRC 16421.</title>
        <authorList>
            <person name="Komaki H."/>
            <person name="Tamura T."/>
        </authorList>
    </citation>
    <scope>NUCLEOTIDE SEQUENCE</scope>
    <source>
        <strain evidence="2">NBRC 16421</strain>
    </source>
</reference>
<dbReference type="Gene3D" id="3.20.20.30">
    <property type="entry name" value="Luciferase-like domain"/>
    <property type="match status" value="1"/>
</dbReference>
<dbReference type="RefSeq" id="WP_203999544.1">
    <property type="nucleotide sequence ID" value="NZ_BOPG01000037.1"/>
</dbReference>
<dbReference type="PANTHER" id="PTHR30137">
    <property type="entry name" value="LUCIFERASE-LIKE MONOOXYGENASE"/>
    <property type="match status" value="1"/>
</dbReference>
<dbReference type="EMBL" id="BOPG01000037">
    <property type="protein sequence ID" value="GIJ58576.1"/>
    <property type="molecule type" value="Genomic_DNA"/>
</dbReference>
<protein>
    <submittedName>
        <fullName evidence="2">Putative monooxygenase (Luciferase-like)</fullName>
    </submittedName>
</protein>
<keyword evidence="2" id="KW-0503">Monooxygenase</keyword>
<evidence type="ECO:0000313" key="2">
    <source>
        <dbReference type="EMBL" id="GIJ58576.1"/>
    </source>
</evidence>
<dbReference type="PANTHER" id="PTHR30137:SF6">
    <property type="entry name" value="LUCIFERASE-LIKE MONOOXYGENASE"/>
    <property type="match status" value="1"/>
</dbReference>
<dbReference type="InterPro" id="IPR036661">
    <property type="entry name" value="Luciferase-like_sf"/>
</dbReference>
<keyword evidence="3" id="KW-1185">Reference proteome</keyword>
<proteinExistence type="predicted"/>
<dbReference type="SUPFAM" id="SSF51679">
    <property type="entry name" value="Bacterial luciferase-like"/>
    <property type="match status" value="1"/>
</dbReference>
<keyword evidence="2" id="KW-0560">Oxidoreductase</keyword>
<organism evidence="2 3">
    <name type="scientific">Virgisporangium aurantiacum</name>
    <dbReference type="NCBI Taxonomy" id="175570"/>
    <lineage>
        <taxon>Bacteria</taxon>
        <taxon>Bacillati</taxon>
        <taxon>Actinomycetota</taxon>
        <taxon>Actinomycetes</taxon>
        <taxon>Micromonosporales</taxon>
        <taxon>Micromonosporaceae</taxon>
        <taxon>Virgisporangium</taxon>
    </lineage>
</organism>
<dbReference type="AlphaFoldDB" id="A0A8J3Z6Z7"/>
<accession>A0A8J3Z6Z7</accession>
<dbReference type="Proteomes" id="UP000612585">
    <property type="component" value="Unassembled WGS sequence"/>
</dbReference>
<comment type="caution">
    <text evidence="2">The sequence shown here is derived from an EMBL/GenBank/DDBJ whole genome shotgun (WGS) entry which is preliminary data.</text>
</comment>